<sequence>MLHCYNNCIKLHLLIDRKTEVTQPPKQDTNLAHHDVIRLLETTTVEFLPITNEQHDCSQLHRIWLTTPSISTSQEQTVVETSDQQLLHKLDCHPLYLLLNSITLLPAHTQPEPPFCTTLKPCLTTQGEPEVPVAQRKTFPSL</sequence>
<name>A0AAN9QLU8_PHACN</name>
<comment type="caution">
    <text evidence="1">The sequence shown here is derived from an EMBL/GenBank/DDBJ whole genome shotgun (WGS) entry which is preliminary data.</text>
</comment>
<reference evidence="1 2" key="1">
    <citation type="submission" date="2024-01" db="EMBL/GenBank/DDBJ databases">
        <title>The genomes of 5 underutilized Papilionoideae crops provide insights into root nodulation and disease resistanc.</title>
        <authorList>
            <person name="Jiang F."/>
        </authorList>
    </citation>
    <scope>NUCLEOTIDE SEQUENCE [LARGE SCALE GENOMIC DNA]</scope>
    <source>
        <strain evidence="1">JINMINGXINNONG_FW02</strain>
        <tissue evidence="1">Leaves</tissue>
    </source>
</reference>
<keyword evidence="2" id="KW-1185">Reference proteome</keyword>
<dbReference type="Proteomes" id="UP001374584">
    <property type="component" value="Unassembled WGS sequence"/>
</dbReference>
<dbReference type="EMBL" id="JAYMYR010000009">
    <property type="protein sequence ID" value="KAK7342380.1"/>
    <property type="molecule type" value="Genomic_DNA"/>
</dbReference>
<proteinExistence type="predicted"/>
<evidence type="ECO:0000313" key="1">
    <source>
        <dbReference type="EMBL" id="KAK7342380.1"/>
    </source>
</evidence>
<gene>
    <name evidence="1" type="ORF">VNO80_25330</name>
</gene>
<organism evidence="1 2">
    <name type="scientific">Phaseolus coccineus</name>
    <name type="common">Scarlet runner bean</name>
    <name type="synonym">Phaseolus multiflorus</name>
    <dbReference type="NCBI Taxonomy" id="3886"/>
    <lineage>
        <taxon>Eukaryota</taxon>
        <taxon>Viridiplantae</taxon>
        <taxon>Streptophyta</taxon>
        <taxon>Embryophyta</taxon>
        <taxon>Tracheophyta</taxon>
        <taxon>Spermatophyta</taxon>
        <taxon>Magnoliopsida</taxon>
        <taxon>eudicotyledons</taxon>
        <taxon>Gunneridae</taxon>
        <taxon>Pentapetalae</taxon>
        <taxon>rosids</taxon>
        <taxon>fabids</taxon>
        <taxon>Fabales</taxon>
        <taxon>Fabaceae</taxon>
        <taxon>Papilionoideae</taxon>
        <taxon>50 kb inversion clade</taxon>
        <taxon>NPAAA clade</taxon>
        <taxon>indigoferoid/millettioid clade</taxon>
        <taxon>Phaseoleae</taxon>
        <taxon>Phaseolus</taxon>
    </lineage>
</organism>
<protein>
    <submittedName>
        <fullName evidence="1">Uncharacterized protein</fullName>
    </submittedName>
</protein>
<evidence type="ECO:0000313" key="2">
    <source>
        <dbReference type="Proteomes" id="UP001374584"/>
    </source>
</evidence>
<accession>A0AAN9QLU8</accession>
<dbReference type="AlphaFoldDB" id="A0AAN9QLU8"/>